<dbReference type="KEGG" id="shyd:CJD35_05245"/>
<dbReference type="Proteomes" id="UP000217141">
    <property type="component" value="Chromosome I"/>
</dbReference>
<comment type="similarity">
    <text evidence="1">Belongs to the type-I restriction system S methylase family.</text>
</comment>
<evidence type="ECO:0000313" key="5">
    <source>
        <dbReference type="EMBL" id="ASY43923.1"/>
    </source>
</evidence>
<keyword evidence="2" id="KW-0680">Restriction system</keyword>
<dbReference type="PANTHER" id="PTHR30408:SF13">
    <property type="entry name" value="TYPE I RESTRICTION ENZYME HINDI SPECIFICITY SUBUNIT"/>
    <property type="match status" value="1"/>
</dbReference>
<dbReference type="InterPro" id="IPR044946">
    <property type="entry name" value="Restrct_endonuc_typeI_TRD_sf"/>
</dbReference>
<dbReference type="RefSeq" id="WP_095686855.1">
    <property type="nucleotide sequence ID" value="NZ_CP022745.1"/>
</dbReference>
<keyword evidence="3" id="KW-0238">DNA-binding</keyword>
<sequence>MKRFDAYDSGVLGGFASISAGYPFRGKIDALPEGKVAVIQMRNTDPDTGIDWDGLSRIELPRPSTKAFLRPEDIILSTRGGRNFPYCIEERDEQVVCSPHFFVIRAMTSAILPQFLAWQMMQKPAQDHFAAGATGSYILNLKREVVETLPITIPPLAQQQHIVDWDAAMRSERAILTQLIDNRATEMAAIARQLLAPAFQRSEQRTS</sequence>
<evidence type="ECO:0000256" key="3">
    <source>
        <dbReference type="ARBA" id="ARBA00023125"/>
    </source>
</evidence>
<dbReference type="GO" id="GO:0003677">
    <property type="term" value="F:DNA binding"/>
    <property type="evidence" value="ECO:0007669"/>
    <property type="project" value="UniProtKB-KW"/>
</dbReference>
<dbReference type="EMBL" id="CP022745">
    <property type="protein sequence ID" value="ASY43923.1"/>
    <property type="molecule type" value="Genomic_DNA"/>
</dbReference>
<feature type="domain" description="Type I restriction modification DNA specificity" evidence="4">
    <location>
        <begin position="14"/>
        <end position="164"/>
    </location>
</feature>
<evidence type="ECO:0000259" key="4">
    <source>
        <dbReference type="Pfam" id="PF01420"/>
    </source>
</evidence>
<dbReference type="SUPFAM" id="SSF116734">
    <property type="entry name" value="DNA methylase specificity domain"/>
    <property type="match status" value="1"/>
</dbReference>
<protein>
    <recommendedName>
        <fullName evidence="4">Type I restriction modification DNA specificity domain-containing protein</fullName>
    </recommendedName>
</protein>
<organism evidence="5 6">
    <name type="scientific">Sphingobium xenophagum</name>
    <dbReference type="NCBI Taxonomy" id="121428"/>
    <lineage>
        <taxon>Bacteria</taxon>
        <taxon>Pseudomonadati</taxon>
        <taxon>Pseudomonadota</taxon>
        <taxon>Alphaproteobacteria</taxon>
        <taxon>Sphingomonadales</taxon>
        <taxon>Sphingomonadaceae</taxon>
        <taxon>Sphingobium</taxon>
    </lineage>
</organism>
<dbReference type="PANTHER" id="PTHR30408">
    <property type="entry name" value="TYPE-1 RESTRICTION ENZYME ECOKI SPECIFICITY PROTEIN"/>
    <property type="match status" value="1"/>
</dbReference>
<dbReference type="Gene3D" id="3.90.220.20">
    <property type="entry name" value="DNA methylase specificity domains"/>
    <property type="match status" value="1"/>
</dbReference>
<evidence type="ECO:0000256" key="1">
    <source>
        <dbReference type="ARBA" id="ARBA00010923"/>
    </source>
</evidence>
<reference evidence="5 6" key="1">
    <citation type="submission" date="2017-08" db="EMBL/GenBank/DDBJ databases">
        <title>Whole Genome Sequence of Sphingobium hydrophobicum C1: Insights into Adaption to the Electronic-waste Contaminated Sediment.</title>
        <authorList>
            <person name="Song D."/>
            <person name="Chen X."/>
            <person name="Xu M."/>
        </authorList>
    </citation>
    <scope>NUCLEOTIDE SEQUENCE [LARGE SCALE GENOMIC DNA]</scope>
    <source>
        <strain evidence="5 6">C1</strain>
    </source>
</reference>
<accession>A0A249MRE2</accession>
<dbReference type="Pfam" id="PF01420">
    <property type="entry name" value="Methylase_S"/>
    <property type="match status" value="1"/>
</dbReference>
<dbReference type="InterPro" id="IPR052021">
    <property type="entry name" value="Type-I_RS_S_subunit"/>
</dbReference>
<evidence type="ECO:0000313" key="6">
    <source>
        <dbReference type="Proteomes" id="UP000217141"/>
    </source>
</evidence>
<dbReference type="GO" id="GO:0009307">
    <property type="term" value="P:DNA restriction-modification system"/>
    <property type="evidence" value="ECO:0007669"/>
    <property type="project" value="UniProtKB-KW"/>
</dbReference>
<dbReference type="InterPro" id="IPR000055">
    <property type="entry name" value="Restrct_endonuc_typeI_TRD"/>
</dbReference>
<evidence type="ECO:0000256" key="2">
    <source>
        <dbReference type="ARBA" id="ARBA00022747"/>
    </source>
</evidence>
<dbReference type="AlphaFoldDB" id="A0A249MRE2"/>
<dbReference type="CDD" id="cd16961">
    <property type="entry name" value="RMtype1_S_TRD-CR_like"/>
    <property type="match status" value="1"/>
</dbReference>
<proteinExistence type="inferred from homology"/>
<name>A0A249MRE2_SPHXE</name>
<gene>
    <name evidence="5" type="ORF">CJD35_05245</name>
</gene>